<feature type="compositionally biased region" description="Basic and acidic residues" evidence="1">
    <location>
        <begin position="202"/>
        <end position="222"/>
    </location>
</feature>
<proteinExistence type="predicted"/>
<comment type="caution">
    <text evidence="2">The sequence shown here is derived from an EMBL/GenBank/DDBJ whole genome shotgun (WGS) entry which is preliminary data.</text>
</comment>
<organism evidence="2 3">
    <name type="scientific">Piscinibacter terrae</name>
    <dbReference type="NCBI Taxonomy" id="2496871"/>
    <lineage>
        <taxon>Bacteria</taxon>
        <taxon>Pseudomonadati</taxon>
        <taxon>Pseudomonadota</taxon>
        <taxon>Betaproteobacteria</taxon>
        <taxon>Burkholderiales</taxon>
        <taxon>Sphaerotilaceae</taxon>
        <taxon>Piscinibacter</taxon>
    </lineage>
</organism>
<gene>
    <name evidence="2" type="ORF">DZC73_02055</name>
</gene>
<name>A0A3N7HU49_9BURK</name>
<dbReference type="EMBL" id="QUSW01000001">
    <property type="protein sequence ID" value="RQP25858.1"/>
    <property type="molecule type" value="Genomic_DNA"/>
</dbReference>
<accession>A0A3N7HU49</accession>
<evidence type="ECO:0000313" key="3">
    <source>
        <dbReference type="Proteomes" id="UP000267464"/>
    </source>
</evidence>
<evidence type="ECO:0000256" key="1">
    <source>
        <dbReference type="SAM" id="MobiDB-lite"/>
    </source>
</evidence>
<feature type="region of interest" description="Disordered" evidence="1">
    <location>
        <begin position="195"/>
        <end position="222"/>
    </location>
</feature>
<feature type="compositionally biased region" description="Basic and acidic residues" evidence="1">
    <location>
        <begin position="131"/>
        <end position="155"/>
    </location>
</feature>
<feature type="compositionally biased region" description="Low complexity" evidence="1">
    <location>
        <begin position="92"/>
        <end position="116"/>
    </location>
</feature>
<protein>
    <submittedName>
        <fullName evidence="2">Uncharacterized protein</fullName>
    </submittedName>
</protein>
<evidence type="ECO:0000313" key="2">
    <source>
        <dbReference type="EMBL" id="RQP25858.1"/>
    </source>
</evidence>
<feature type="compositionally biased region" description="Polar residues" evidence="1">
    <location>
        <begin position="407"/>
        <end position="422"/>
    </location>
</feature>
<feature type="region of interest" description="Disordered" evidence="1">
    <location>
        <begin position="382"/>
        <end position="434"/>
    </location>
</feature>
<dbReference type="Proteomes" id="UP000267464">
    <property type="component" value="Unassembled WGS sequence"/>
</dbReference>
<keyword evidence="3" id="KW-1185">Reference proteome</keyword>
<reference evidence="2 3" key="1">
    <citation type="submission" date="2018-08" db="EMBL/GenBank/DDBJ databases">
        <authorList>
            <person name="Khan S.A."/>
            <person name="Jeon C.O."/>
            <person name="Chun B.H."/>
            <person name="Jeong S.E."/>
        </authorList>
    </citation>
    <scope>NUCLEOTIDE SEQUENCE [LARGE SCALE GENOMIC DNA]</scope>
    <source>
        <strain evidence="2 3">S-16</strain>
    </source>
</reference>
<feature type="region of interest" description="Disordered" evidence="1">
    <location>
        <begin position="69"/>
        <end position="160"/>
    </location>
</feature>
<sequence length="434" mass="45532">MNTMNAVPASLSSAGHEKLMAARCGVVKPATSEEEGISEDIRSLLDQIGKLLLADMKAQIAQLTSADLGAAKTQDTEEPPPPYHEVKDDKPPAYAKAKVKTEAPAAEAEPSPEQAKVNQEKLQGIGNHPLGPDDKLLPPSDKRTAQQVLDSKEGAILKNLGNQEGVRDKLKQTVGDFESDPQAAARGIAYLRKIKNMPNPDGSKRPDDVTQNDKVEGATKDGDIRSGTELAILKDSFKGGPQVPDKDAPATVDKSKAYAWMNSQKALAPTNDPHVKNGGNFVSDAAVIGQKILNGLADVFDFAGKLFSKTIGKIPGLGKIAGFIGDTLAGAAAGGLRVAGVAAVGGDVGAAAKDMGKDMLQNTVENVVGIVDPTGLAAKKVGEEARKGLDQAIPSTNDGDKSKASGYDSQSKPQEQKPQNNQDQHKPNHAGKRR</sequence>
<reference evidence="2 3" key="2">
    <citation type="submission" date="2018-12" db="EMBL/GenBank/DDBJ databases">
        <title>Rhizobacter gummiphilus sp. nov., a rubber-degrading bacterium isolated from the soil of a botanical garden in Japan.</title>
        <authorList>
            <person name="Shunsuke S.S."/>
        </authorList>
    </citation>
    <scope>NUCLEOTIDE SEQUENCE [LARGE SCALE GENOMIC DNA]</scope>
    <source>
        <strain evidence="2 3">S-16</strain>
    </source>
</reference>
<dbReference type="AlphaFoldDB" id="A0A3N7HU49"/>